<keyword evidence="7 10" id="KW-0067">ATP-binding</keyword>
<organism evidence="13 14">
    <name type="scientific">Shimia abyssi</name>
    <dbReference type="NCBI Taxonomy" id="1662395"/>
    <lineage>
        <taxon>Bacteria</taxon>
        <taxon>Pseudomonadati</taxon>
        <taxon>Pseudomonadota</taxon>
        <taxon>Alphaproteobacteria</taxon>
        <taxon>Rhodobacterales</taxon>
        <taxon>Roseobacteraceae</taxon>
    </lineage>
</organism>
<dbReference type="Pfam" id="PF08544">
    <property type="entry name" value="GHMP_kinases_C"/>
    <property type="match status" value="1"/>
</dbReference>
<proteinExistence type="inferred from homology"/>
<name>A0A2P8FGT7_9RHOB</name>
<dbReference type="Gene3D" id="3.30.230.10">
    <property type="match status" value="1"/>
</dbReference>
<protein>
    <recommendedName>
        <fullName evidence="3 10">4-diphosphocytidyl-2-C-methyl-D-erythritol kinase</fullName>
        <shortName evidence="10">CMK</shortName>
        <ecNumber evidence="2 10">2.7.1.148</ecNumber>
    </recommendedName>
    <alternativeName>
        <fullName evidence="9 10">4-(cytidine-5'-diphospho)-2-C-methyl-D-erythritol kinase</fullName>
    </alternativeName>
</protein>
<dbReference type="RefSeq" id="WP_106607158.1">
    <property type="nucleotide sequence ID" value="NZ_PYGJ01000002.1"/>
</dbReference>
<evidence type="ECO:0000256" key="5">
    <source>
        <dbReference type="ARBA" id="ARBA00022741"/>
    </source>
</evidence>
<dbReference type="InterPro" id="IPR006204">
    <property type="entry name" value="GHMP_kinase_N_dom"/>
</dbReference>
<evidence type="ECO:0000256" key="4">
    <source>
        <dbReference type="ARBA" id="ARBA00022679"/>
    </source>
</evidence>
<dbReference type="Proteomes" id="UP000240418">
    <property type="component" value="Unassembled WGS sequence"/>
</dbReference>
<dbReference type="SUPFAM" id="SSF55060">
    <property type="entry name" value="GHMP Kinase, C-terminal domain"/>
    <property type="match status" value="1"/>
</dbReference>
<sequence>MTVEAFAPAKINLTLHVTDQRVDGYHLLDSLTVFADVGDRLWFSPRKAMHLDVDGPFASGVPVDQRNLVWRAAELAGWRGHVRLEKNLPHGGGIGGGSSDAGAVLRAVGSMPADRGLQIGADVPVCVMARAARMSGVGDHLSAVPGLPELFAVLANPGVPVATPQVFKRLKKKDNPAMAHSLPRFAGITGFVDWLAQQRNDLQNPAISVAPEIGTVLTVLRALPNALMTRMSGSGSTCFALFGSRAQAASAAKELSDKHPTWWVQDCTLS</sequence>
<evidence type="ECO:0000256" key="1">
    <source>
        <dbReference type="ARBA" id="ARBA00009684"/>
    </source>
</evidence>
<evidence type="ECO:0000256" key="3">
    <source>
        <dbReference type="ARBA" id="ARBA00017473"/>
    </source>
</evidence>
<evidence type="ECO:0000313" key="14">
    <source>
        <dbReference type="Proteomes" id="UP000240418"/>
    </source>
</evidence>
<dbReference type="UniPathway" id="UPA00056">
    <property type="reaction ID" value="UER00094"/>
</dbReference>
<evidence type="ECO:0000313" key="13">
    <source>
        <dbReference type="EMBL" id="PSL20942.1"/>
    </source>
</evidence>
<dbReference type="GO" id="GO:0016114">
    <property type="term" value="P:terpenoid biosynthetic process"/>
    <property type="evidence" value="ECO:0007669"/>
    <property type="project" value="InterPro"/>
</dbReference>
<keyword evidence="14" id="KW-1185">Reference proteome</keyword>
<dbReference type="GO" id="GO:0019288">
    <property type="term" value="P:isopentenyl diphosphate biosynthetic process, methylerythritol 4-phosphate pathway"/>
    <property type="evidence" value="ECO:0007669"/>
    <property type="project" value="UniProtKB-UniRule"/>
</dbReference>
<keyword evidence="5 10" id="KW-0547">Nucleotide-binding</keyword>
<feature type="domain" description="GHMP kinase C-terminal" evidence="12">
    <location>
        <begin position="198"/>
        <end position="258"/>
    </location>
</feature>
<dbReference type="PANTHER" id="PTHR43527:SF2">
    <property type="entry name" value="4-DIPHOSPHOCYTIDYL-2-C-METHYL-D-ERYTHRITOL KINASE, CHLOROPLASTIC"/>
    <property type="match status" value="1"/>
</dbReference>
<feature type="binding site" evidence="10">
    <location>
        <begin position="89"/>
        <end position="99"/>
    </location>
    <ligand>
        <name>ATP</name>
        <dbReference type="ChEBI" id="CHEBI:30616"/>
    </ligand>
</feature>
<comment type="catalytic activity">
    <reaction evidence="10">
        <text>4-CDP-2-C-methyl-D-erythritol + ATP = 4-CDP-2-C-methyl-D-erythritol 2-phosphate + ADP + H(+)</text>
        <dbReference type="Rhea" id="RHEA:18437"/>
        <dbReference type="ChEBI" id="CHEBI:15378"/>
        <dbReference type="ChEBI" id="CHEBI:30616"/>
        <dbReference type="ChEBI" id="CHEBI:57823"/>
        <dbReference type="ChEBI" id="CHEBI:57919"/>
        <dbReference type="ChEBI" id="CHEBI:456216"/>
        <dbReference type="EC" id="2.7.1.148"/>
    </reaction>
</comment>
<feature type="domain" description="GHMP kinase N-terminal" evidence="11">
    <location>
        <begin position="67"/>
        <end position="119"/>
    </location>
</feature>
<dbReference type="HAMAP" id="MF_00061">
    <property type="entry name" value="IspE"/>
    <property type="match status" value="1"/>
</dbReference>
<evidence type="ECO:0000256" key="6">
    <source>
        <dbReference type="ARBA" id="ARBA00022777"/>
    </source>
</evidence>
<dbReference type="SUPFAM" id="SSF54211">
    <property type="entry name" value="Ribosomal protein S5 domain 2-like"/>
    <property type="match status" value="1"/>
</dbReference>
<feature type="active site" evidence="10">
    <location>
        <position position="122"/>
    </location>
</feature>
<feature type="active site" evidence="10">
    <location>
        <position position="10"/>
    </location>
</feature>
<dbReference type="GO" id="GO:0005524">
    <property type="term" value="F:ATP binding"/>
    <property type="evidence" value="ECO:0007669"/>
    <property type="project" value="UniProtKB-UniRule"/>
</dbReference>
<comment type="similarity">
    <text evidence="1 10">Belongs to the GHMP kinase family. IspE subfamily.</text>
</comment>
<dbReference type="PIRSF" id="PIRSF010376">
    <property type="entry name" value="IspE"/>
    <property type="match status" value="1"/>
</dbReference>
<dbReference type="InterPro" id="IPR014721">
    <property type="entry name" value="Ribsml_uS5_D2-typ_fold_subgr"/>
</dbReference>
<keyword evidence="8 10" id="KW-0414">Isoprene biosynthesis</keyword>
<evidence type="ECO:0000256" key="2">
    <source>
        <dbReference type="ARBA" id="ARBA00012052"/>
    </source>
</evidence>
<dbReference type="AlphaFoldDB" id="A0A2P8FGT7"/>
<dbReference type="NCBIfam" id="NF011202">
    <property type="entry name" value="PRK14608.1"/>
    <property type="match status" value="1"/>
</dbReference>
<comment type="function">
    <text evidence="10">Catalyzes the phosphorylation of the position 2 hydroxy group of 4-diphosphocytidyl-2C-methyl-D-erythritol.</text>
</comment>
<keyword evidence="4 10" id="KW-0808">Transferase</keyword>
<dbReference type="Gene3D" id="3.30.70.890">
    <property type="entry name" value="GHMP kinase, C-terminal domain"/>
    <property type="match status" value="1"/>
</dbReference>
<evidence type="ECO:0000256" key="8">
    <source>
        <dbReference type="ARBA" id="ARBA00023229"/>
    </source>
</evidence>
<keyword evidence="6 10" id="KW-0418">Kinase</keyword>
<dbReference type="InterPro" id="IPR036554">
    <property type="entry name" value="GHMP_kinase_C_sf"/>
</dbReference>
<dbReference type="GO" id="GO:0050515">
    <property type="term" value="F:4-(cytidine 5'-diphospho)-2-C-methyl-D-erythritol kinase activity"/>
    <property type="evidence" value="ECO:0007669"/>
    <property type="project" value="UniProtKB-UniRule"/>
</dbReference>
<reference evidence="13 14" key="1">
    <citation type="submission" date="2018-03" db="EMBL/GenBank/DDBJ databases">
        <title>Genomic Encyclopedia of Archaeal and Bacterial Type Strains, Phase II (KMG-II): from individual species to whole genera.</title>
        <authorList>
            <person name="Goeker M."/>
        </authorList>
    </citation>
    <scope>NUCLEOTIDE SEQUENCE [LARGE SCALE GENOMIC DNA]</scope>
    <source>
        <strain evidence="13 14">DSM 100673</strain>
    </source>
</reference>
<accession>A0A2P8FGT7</accession>
<dbReference type="InterPro" id="IPR020568">
    <property type="entry name" value="Ribosomal_Su5_D2-typ_SF"/>
</dbReference>
<evidence type="ECO:0000256" key="7">
    <source>
        <dbReference type="ARBA" id="ARBA00022840"/>
    </source>
</evidence>
<dbReference type="EC" id="2.7.1.148" evidence="2 10"/>
<comment type="pathway">
    <text evidence="10">Isoprenoid biosynthesis; isopentenyl diphosphate biosynthesis via DXP pathway; isopentenyl diphosphate from 1-deoxy-D-xylulose 5-phosphate: step 3/6.</text>
</comment>
<evidence type="ECO:0000256" key="9">
    <source>
        <dbReference type="ARBA" id="ARBA00032554"/>
    </source>
</evidence>
<evidence type="ECO:0000256" key="10">
    <source>
        <dbReference type="HAMAP-Rule" id="MF_00061"/>
    </source>
</evidence>
<evidence type="ECO:0000259" key="11">
    <source>
        <dbReference type="Pfam" id="PF00288"/>
    </source>
</evidence>
<dbReference type="InterPro" id="IPR004424">
    <property type="entry name" value="IspE"/>
</dbReference>
<dbReference type="Pfam" id="PF00288">
    <property type="entry name" value="GHMP_kinases_N"/>
    <property type="match status" value="1"/>
</dbReference>
<dbReference type="EMBL" id="PYGJ01000002">
    <property type="protein sequence ID" value="PSL20942.1"/>
    <property type="molecule type" value="Genomic_DNA"/>
</dbReference>
<dbReference type="OrthoDB" id="9809438at2"/>
<dbReference type="PANTHER" id="PTHR43527">
    <property type="entry name" value="4-DIPHOSPHOCYTIDYL-2-C-METHYL-D-ERYTHRITOL KINASE, CHLOROPLASTIC"/>
    <property type="match status" value="1"/>
</dbReference>
<dbReference type="InterPro" id="IPR013750">
    <property type="entry name" value="GHMP_kinase_C_dom"/>
</dbReference>
<comment type="caution">
    <text evidence="13">The sequence shown here is derived from an EMBL/GenBank/DDBJ whole genome shotgun (WGS) entry which is preliminary data.</text>
</comment>
<gene>
    <name evidence="10" type="primary">ispE</name>
    <name evidence="13" type="ORF">CLV88_10261</name>
</gene>
<evidence type="ECO:0000259" key="12">
    <source>
        <dbReference type="Pfam" id="PF08544"/>
    </source>
</evidence>